<dbReference type="InterPro" id="IPR036388">
    <property type="entry name" value="WH-like_DNA-bd_sf"/>
</dbReference>
<dbReference type="InterPro" id="IPR006785">
    <property type="entry name" value="Pex14_N"/>
</dbReference>
<keyword evidence="3 10" id="KW-0653">Protein transport</keyword>
<comment type="caution">
    <text evidence="12">The sequence shown here is derived from an EMBL/GenBank/DDBJ whole genome shotgun (WGS) entry which is preliminary data.</text>
</comment>
<evidence type="ECO:0000256" key="10">
    <source>
        <dbReference type="RuleBase" id="RU367032"/>
    </source>
</evidence>
<protein>
    <recommendedName>
        <fullName evidence="7 10">Peroxisomal membrane protein PEX14</fullName>
    </recommendedName>
    <alternativeName>
        <fullName evidence="8 10">Peroxin-14</fullName>
    </alternativeName>
</protein>
<proteinExistence type="inferred from homology"/>
<dbReference type="EMBL" id="JASJQH010000012">
    <property type="protein sequence ID" value="KAK9768580.1"/>
    <property type="molecule type" value="Genomic_DNA"/>
</dbReference>
<evidence type="ECO:0000256" key="3">
    <source>
        <dbReference type="ARBA" id="ARBA00022927"/>
    </source>
</evidence>
<keyword evidence="2 10" id="KW-0813">Transport</keyword>
<comment type="function">
    <text evidence="10">Component of the PEX13-PEX14 docking complex, a translocon channel that specifically mediates the import of peroxisomal cargo proteins bound to PEX5 receptor. The PEX13-PEX14 docking complex forms a large import pore which can be opened to a diameter of about 9 nm. Mechanistically, PEX5 receptor along with cargo proteins associates with the PEX14 subunit of the PEX13-PEX14 docking complex in the cytosol, leading to the insertion of the receptor into the organelle membrane with the concomitant translocation of the cargo into the peroxisome matrix.</text>
</comment>
<comment type="similarity">
    <text evidence="1 10">Belongs to the peroxin-14 family.</text>
</comment>
<evidence type="ECO:0000256" key="5">
    <source>
        <dbReference type="ARBA" id="ARBA00023136"/>
    </source>
</evidence>
<accession>A0ABR2X469</accession>
<reference evidence="12 13" key="1">
    <citation type="submission" date="2023-04" db="EMBL/GenBank/DDBJ databases">
        <title>Genome of Basidiobolus ranarum AG-B5.</title>
        <authorList>
            <person name="Stajich J.E."/>
            <person name="Carter-House D."/>
            <person name="Gryganskyi A."/>
        </authorList>
    </citation>
    <scope>NUCLEOTIDE SEQUENCE [LARGE SCALE GENOMIC DNA]</scope>
    <source>
        <strain evidence="12 13">AG-B5</strain>
    </source>
</reference>
<evidence type="ECO:0000256" key="2">
    <source>
        <dbReference type="ARBA" id="ARBA00022448"/>
    </source>
</evidence>
<evidence type="ECO:0000256" key="4">
    <source>
        <dbReference type="ARBA" id="ARBA00023010"/>
    </source>
</evidence>
<comment type="subcellular location">
    <subcellularLocation>
        <location evidence="9 10">Peroxisome membrane</location>
    </subcellularLocation>
</comment>
<feature type="domain" description="Peroxisome membrane anchor protein Pex14p N-terminal" evidence="11">
    <location>
        <begin position="4"/>
        <end position="48"/>
    </location>
</feature>
<evidence type="ECO:0000313" key="12">
    <source>
        <dbReference type="EMBL" id="KAK9768580.1"/>
    </source>
</evidence>
<evidence type="ECO:0000256" key="9">
    <source>
        <dbReference type="ARBA" id="ARBA00046271"/>
    </source>
</evidence>
<evidence type="ECO:0000256" key="7">
    <source>
        <dbReference type="ARBA" id="ARBA00029502"/>
    </source>
</evidence>
<evidence type="ECO:0000256" key="8">
    <source>
        <dbReference type="ARBA" id="ARBA00029691"/>
    </source>
</evidence>
<evidence type="ECO:0000256" key="6">
    <source>
        <dbReference type="ARBA" id="ARBA00023140"/>
    </source>
</evidence>
<dbReference type="InterPro" id="IPR025655">
    <property type="entry name" value="PEX14"/>
</dbReference>
<keyword evidence="6 10" id="KW-0576">Peroxisome</keyword>
<keyword evidence="4" id="KW-0811">Translocation</keyword>
<evidence type="ECO:0000259" key="11">
    <source>
        <dbReference type="Pfam" id="PF04695"/>
    </source>
</evidence>
<sequence>MANREDVILSAVKFLKDPKVQSSALAKKVAFLESKGLTSAEIEEALSRVSGAGPAVPGAPPVPAGAVPAGSYAGPAVQYTIAPPPVKSLDWKDYFIAAVVTGGVGYGVYSLARKYINSTFSGPSQAELEAEKKKIDQQFQEASETLNIVKKDTEDVLKHVEAQTTEVKTSLESMAEILNQLKGQDTDRDVELKTLREELEKVKNTIPEVSKLYFSP</sequence>
<organism evidence="12 13">
    <name type="scientific">Basidiobolus ranarum</name>
    <dbReference type="NCBI Taxonomy" id="34480"/>
    <lineage>
        <taxon>Eukaryota</taxon>
        <taxon>Fungi</taxon>
        <taxon>Fungi incertae sedis</taxon>
        <taxon>Zoopagomycota</taxon>
        <taxon>Entomophthoromycotina</taxon>
        <taxon>Basidiobolomycetes</taxon>
        <taxon>Basidiobolales</taxon>
        <taxon>Basidiobolaceae</taxon>
        <taxon>Basidiobolus</taxon>
    </lineage>
</organism>
<keyword evidence="5 10" id="KW-0472">Membrane</keyword>
<name>A0ABR2X469_9FUNG</name>
<gene>
    <name evidence="12" type="primary">PEX14_2</name>
    <name evidence="12" type="ORF">K7432_000643</name>
</gene>
<evidence type="ECO:0000313" key="13">
    <source>
        <dbReference type="Proteomes" id="UP001479436"/>
    </source>
</evidence>
<dbReference type="Gene3D" id="1.10.10.10">
    <property type="entry name" value="Winged helix-like DNA-binding domain superfamily/Winged helix DNA-binding domain"/>
    <property type="match status" value="1"/>
</dbReference>
<dbReference type="PANTHER" id="PTHR23058:SF0">
    <property type="entry name" value="PEROXISOMAL MEMBRANE PROTEIN PEX14"/>
    <property type="match status" value="1"/>
</dbReference>
<dbReference type="Pfam" id="PF04695">
    <property type="entry name" value="Pex14_N"/>
    <property type="match status" value="1"/>
</dbReference>
<dbReference type="Proteomes" id="UP001479436">
    <property type="component" value="Unassembled WGS sequence"/>
</dbReference>
<dbReference type="PANTHER" id="PTHR23058">
    <property type="entry name" value="PEROXISOMAL MEMBRANE PROTEIN PEX14"/>
    <property type="match status" value="1"/>
</dbReference>
<evidence type="ECO:0000256" key="1">
    <source>
        <dbReference type="ARBA" id="ARBA00005443"/>
    </source>
</evidence>
<keyword evidence="13" id="KW-1185">Reference proteome</keyword>